<gene>
    <name evidence="2" type="ORF">ACFSOY_04955</name>
</gene>
<evidence type="ECO:0000313" key="3">
    <source>
        <dbReference type="Proteomes" id="UP001597343"/>
    </source>
</evidence>
<feature type="transmembrane region" description="Helical" evidence="1">
    <location>
        <begin position="226"/>
        <end position="245"/>
    </location>
</feature>
<evidence type="ECO:0000256" key="1">
    <source>
        <dbReference type="SAM" id="Phobius"/>
    </source>
</evidence>
<comment type="caution">
    <text evidence="2">The sequence shown here is derived from an EMBL/GenBank/DDBJ whole genome shotgun (WGS) entry which is preliminary data.</text>
</comment>
<feature type="transmembrane region" description="Helical" evidence="1">
    <location>
        <begin position="46"/>
        <end position="70"/>
    </location>
</feature>
<feature type="transmembrane region" description="Helical" evidence="1">
    <location>
        <begin position="20"/>
        <end position="40"/>
    </location>
</feature>
<reference evidence="3" key="1">
    <citation type="journal article" date="2019" name="Int. J. Syst. Evol. Microbiol.">
        <title>The Global Catalogue of Microorganisms (GCM) 10K type strain sequencing project: providing services to taxonomists for standard genome sequencing and annotation.</title>
        <authorList>
            <consortium name="The Broad Institute Genomics Platform"/>
            <consortium name="The Broad Institute Genome Sequencing Center for Infectious Disease"/>
            <person name="Wu L."/>
            <person name="Ma J."/>
        </authorList>
    </citation>
    <scope>NUCLEOTIDE SEQUENCE [LARGE SCALE GENOMIC DNA]</scope>
    <source>
        <strain evidence="3">CGMCC 1.13574</strain>
    </source>
</reference>
<name>A0ABW4ZVY9_9BACL</name>
<keyword evidence="1" id="KW-0812">Transmembrane</keyword>
<proteinExistence type="predicted"/>
<dbReference type="RefSeq" id="WP_386044413.1">
    <property type="nucleotide sequence ID" value="NZ_JBHUIO010000002.1"/>
</dbReference>
<evidence type="ECO:0000313" key="2">
    <source>
        <dbReference type="EMBL" id="MFD2169370.1"/>
    </source>
</evidence>
<feature type="transmembrane region" description="Helical" evidence="1">
    <location>
        <begin position="173"/>
        <end position="192"/>
    </location>
</feature>
<feature type="transmembrane region" description="Helical" evidence="1">
    <location>
        <begin position="251"/>
        <end position="269"/>
    </location>
</feature>
<feature type="transmembrane region" description="Helical" evidence="1">
    <location>
        <begin position="198"/>
        <end position="219"/>
    </location>
</feature>
<dbReference type="Pfam" id="PF12730">
    <property type="entry name" value="ABC2_membrane_4"/>
    <property type="match status" value="1"/>
</dbReference>
<keyword evidence="3" id="KW-1185">Reference proteome</keyword>
<keyword evidence="1" id="KW-1133">Transmembrane helix</keyword>
<organism evidence="2 3">
    <name type="scientific">Tumebacillus lipolyticus</name>
    <dbReference type="NCBI Taxonomy" id="1280370"/>
    <lineage>
        <taxon>Bacteria</taxon>
        <taxon>Bacillati</taxon>
        <taxon>Bacillota</taxon>
        <taxon>Bacilli</taxon>
        <taxon>Bacillales</taxon>
        <taxon>Alicyclobacillaceae</taxon>
        <taxon>Tumebacillus</taxon>
    </lineage>
</organism>
<keyword evidence="1" id="KW-0472">Membrane</keyword>
<protein>
    <submittedName>
        <fullName evidence="2">ABC transporter permease</fullName>
    </submittedName>
</protein>
<feature type="transmembrane region" description="Helical" evidence="1">
    <location>
        <begin position="140"/>
        <end position="161"/>
    </location>
</feature>
<sequence length="276" mass="31122">MLAFRRLVKTDLRNRRNTIFVTLGTIVLLNAVLALLPALFNIPQDGLQFVLSLNIAVFVAVLLIPLLNCFSVWREEWKHRTIYHLLSLPVSRAQLLLAKYISIFVEALLIAAIMLIGLSIQNWLSEGLLFRAEPLIAFNWSNILFVGGLLLFTTCLIFLCFFSSLLGKCFKRYSLLMTFFIFLVGLTASILALSNLLISLLLILVCLLLFWGSLGSFLGKYFRKHSLLMTFFIFLVGLFASILALSSNLTSLVILLLCLLFFGGSLYLLERRVGVE</sequence>
<dbReference type="Proteomes" id="UP001597343">
    <property type="component" value="Unassembled WGS sequence"/>
</dbReference>
<dbReference type="EMBL" id="JBHUIO010000002">
    <property type="protein sequence ID" value="MFD2169370.1"/>
    <property type="molecule type" value="Genomic_DNA"/>
</dbReference>
<accession>A0ABW4ZVY9</accession>
<feature type="transmembrane region" description="Helical" evidence="1">
    <location>
        <begin position="100"/>
        <end position="120"/>
    </location>
</feature>